<gene>
    <name evidence="2" type="ordered locus">ECU08_1750</name>
</gene>
<reference evidence="2 3" key="1">
    <citation type="journal article" date="2001" name="Nature">
        <title>Genome sequence and gene compaction of the eukaryote parasite Encephalitozoon cuniculi.</title>
        <authorList>
            <person name="Katinka M.D."/>
            <person name="Duprat S."/>
            <person name="Cornillot E."/>
            <person name="Metenier G."/>
            <person name="Thomarat F."/>
            <person name="Prensier G."/>
            <person name="Barbe V."/>
            <person name="Peyretaillade E."/>
            <person name="Brottier P."/>
            <person name="Wincker P."/>
            <person name="Delbac F."/>
            <person name="El Alaoui H."/>
            <person name="Peyret P."/>
            <person name="Saurin W."/>
            <person name="Gouy M."/>
            <person name="Weissenbach J."/>
            <person name="Vivares C.P."/>
        </authorList>
    </citation>
    <scope>NUCLEOTIDE SEQUENCE [LARGE SCALE GENOMIC DNA]</scope>
    <source>
        <strain evidence="2 3">GB-M1</strain>
    </source>
</reference>
<keyword evidence="1" id="KW-1133">Transmembrane helix</keyword>
<reference evidence="2 3" key="2">
    <citation type="journal article" date="2009" name="BMC Genomics">
        <title>Identification of transcriptional signals in Encephalitozoon cuniculi widespread among Microsporidia phylum: support for accurate structural genome annotation.</title>
        <authorList>
            <person name="Peyretaillade E."/>
            <person name="Goncalves O."/>
            <person name="Terrat S."/>
            <person name="Dugat-Bony E."/>
            <person name="Wincker P."/>
            <person name="Cornman R.S."/>
            <person name="Evans J.D."/>
            <person name="Delbac F."/>
            <person name="Peyret P."/>
        </authorList>
    </citation>
    <scope>NUCLEOTIDE SEQUENCE [LARGE SCALE GENOMIC DNA]</scope>
    <source>
        <strain evidence="2 3">GB-M1</strain>
    </source>
</reference>
<keyword evidence="3" id="KW-1185">Reference proteome</keyword>
<proteinExistence type="predicted"/>
<keyword evidence="1" id="KW-0472">Membrane</keyword>
<sequence length="164" mass="17732">MTIGFGSKIPAFLSSLSGVMFVGKILLFALGAIHPSVHGLIALVCLVFIQREAVYRLIGIVLIVAYLRMLFGSSFGFEALSRGYSATLSDESGEQGVDECSSSGEYFVTDDHEKGNGPFDRMRKDGCVRTNNGCSAETFETSHSLLNGHRIRCRFCSGLASYGI</sequence>
<evidence type="ECO:0000313" key="3">
    <source>
        <dbReference type="Proteomes" id="UP000000819"/>
    </source>
</evidence>
<dbReference type="InParanoid" id="Q8SUJ9"/>
<dbReference type="AlphaFoldDB" id="Q8SUJ9"/>
<keyword evidence="1" id="KW-0812">Transmembrane</keyword>
<dbReference type="RefSeq" id="NP_597303.1">
    <property type="nucleotide sequence ID" value="NM_001041912.1"/>
</dbReference>
<dbReference type="HOGENOM" id="CLU_1704222_0_0_1"/>
<protein>
    <submittedName>
        <fullName evidence="2">Uncharacterized protein</fullName>
    </submittedName>
</protein>
<feature type="transmembrane region" description="Helical" evidence="1">
    <location>
        <begin position="53"/>
        <end position="71"/>
    </location>
</feature>
<dbReference type="KEGG" id="ecu:ECU08_1750"/>
<evidence type="ECO:0000313" key="2">
    <source>
        <dbReference type="EMBL" id="CAD26479.1"/>
    </source>
</evidence>
<dbReference type="EMBL" id="AL590448">
    <property type="protein sequence ID" value="CAD26479.1"/>
    <property type="molecule type" value="Genomic_DNA"/>
</dbReference>
<dbReference type="VEuPathDB" id="MicrosporidiaDB:ECU08_1750"/>
<evidence type="ECO:0000256" key="1">
    <source>
        <dbReference type="SAM" id="Phobius"/>
    </source>
</evidence>
<dbReference type="OrthoDB" id="2195403at2759"/>
<dbReference type="Proteomes" id="UP000000819">
    <property type="component" value="Chromosome VIII"/>
</dbReference>
<accession>Q8SUJ9</accession>
<organism evidence="2 3">
    <name type="scientific">Encephalitozoon cuniculi (strain GB-M1)</name>
    <name type="common">Microsporidian parasite</name>
    <dbReference type="NCBI Taxonomy" id="284813"/>
    <lineage>
        <taxon>Eukaryota</taxon>
        <taxon>Fungi</taxon>
        <taxon>Fungi incertae sedis</taxon>
        <taxon>Microsporidia</taxon>
        <taxon>Unikaryonidae</taxon>
        <taxon>Encephalitozoon</taxon>
    </lineage>
</organism>
<dbReference type="GeneID" id="859725"/>
<name>Q8SUJ9_ENCCU</name>